<dbReference type="AlphaFoldDB" id="A0AA37GCA3"/>
<sequence>MVGLLPNTSNPVIASFAEYGVDDGMVLFSLYSQIHSGSETTASYGPMAFALYPSIEKNQKKARAVGYANGVRRASLWIAYTLFDFFFVSIISAAITAHLGSKMPLWTGGTWVMLPILAL</sequence>
<keyword evidence="3" id="KW-1185">Reference proteome</keyword>
<comment type="caution">
    <text evidence="2">The sequence shown here is derived from an EMBL/GenBank/DDBJ whole genome shotgun (WGS) entry which is preliminary data.</text>
</comment>
<evidence type="ECO:0000256" key="1">
    <source>
        <dbReference type="SAM" id="Phobius"/>
    </source>
</evidence>
<organism evidence="2 3">
    <name type="scientific">Colletotrichum liriopes</name>
    <dbReference type="NCBI Taxonomy" id="708192"/>
    <lineage>
        <taxon>Eukaryota</taxon>
        <taxon>Fungi</taxon>
        <taxon>Dikarya</taxon>
        <taxon>Ascomycota</taxon>
        <taxon>Pezizomycotina</taxon>
        <taxon>Sordariomycetes</taxon>
        <taxon>Hypocreomycetidae</taxon>
        <taxon>Glomerellales</taxon>
        <taxon>Glomerellaceae</taxon>
        <taxon>Colletotrichum</taxon>
        <taxon>Colletotrichum spaethianum species complex</taxon>
    </lineage>
</organism>
<dbReference type="Proteomes" id="UP001055172">
    <property type="component" value="Unassembled WGS sequence"/>
</dbReference>
<keyword evidence="1" id="KW-0472">Membrane</keyword>
<dbReference type="EMBL" id="BPPX01000001">
    <property type="protein sequence ID" value="GJC77811.1"/>
    <property type="molecule type" value="Genomic_DNA"/>
</dbReference>
<feature type="transmembrane region" description="Helical" evidence="1">
    <location>
        <begin position="77"/>
        <end position="97"/>
    </location>
</feature>
<evidence type="ECO:0000313" key="2">
    <source>
        <dbReference type="EMBL" id="GJC77811.1"/>
    </source>
</evidence>
<accession>A0AA37GCA3</accession>
<name>A0AA37GCA3_9PEZI</name>
<proteinExistence type="predicted"/>
<gene>
    <name evidence="2" type="ORF">ColLi_00649</name>
</gene>
<evidence type="ECO:0000313" key="3">
    <source>
        <dbReference type="Proteomes" id="UP001055172"/>
    </source>
</evidence>
<protein>
    <submittedName>
        <fullName evidence="2">Uncharacterized protein</fullName>
    </submittedName>
</protein>
<keyword evidence="1" id="KW-1133">Transmembrane helix</keyword>
<keyword evidence="1" id="KW-0812">Transmembrane</keyword>
<reference evidence="2 3" key="1">
    <citation type="submission" date="2021-07" db="EMBL/GenBank/DDBJ databases">
        <title>Genome data of Colletotrichum spaethianum.</title>
        <authorList>
            <person name="Utami Y.D."/>
            <person name="Hiruma K."/>
        </authorList>
    </citation>
    <scope>NUCLEOTIDE SEQUENCE [LARGE SCALE GENOMIC DNA]</scope>
    <source>
        <strain evidence="2 3">MAFF 242679</strain>
    </source>
</reference>